<reference evidence="1 2" key="1">
    <citation type="submission" date="2019-02" db="EMBL/GenBank/DDBJ databases">
        <title>Aquabacterium sp. strain KMB7.</title>
        <authorList>
            <person name="Chen W.-M."/>
        </authorList>
    </citation>
    <scope>NUCLEOTIDE SEQUENCE [LARGE SCALE GENOMIC DNA]</scope>
    <source>
        <strain evidence="1 2">KMB7</strain>
    </source>
</reference>
<keyword evidence="2" id="KW-1185">Reference proteome</keyword>
<name>A0A4Q9H1C6_9BURK</name>
<sequence length="282" mass="29523">MSLSTCDANSCFDGVDLGTLGGSILAFNTFGVQLQGLDGATVTERFLDAQTPASRTGVEWRSAWQSVTIDQRDGRVLSLQAQGGLELHAPDQPGQWRGGRLALRDLTFDLAQGVVVASVSGTAWTSPSNAHQSFDVGRVPVMTFSLTAPAPAWADTRQSDNLPAVLAQGGYRVIDIQSRGGLGHYTYGLTFGLSNLALSSEGMRILSATLSSDRSLGAMLPAGDFAVPSVLTAQVVAVGLPVPEPEGWALALCGLAGLFVKVVRQRAPWSLRAAPLDAVSPC</sequence>
<evidence type="ECO:0000313" key="1">
    <source>
        <dbReference type="EMBL" id="TBO29186.1"/>
    </source>
</evidence>
<dbReference type="AlphaFoldDB" id="A0A4Q9H1C6"/>
<organism evidence="1 2">
    <name type="scientific">Aquabacterium lacunae</name>
    <dbReference type="NCBI Taxonomy" id="2528630"/>
    <lineage>
        <taxon>Bacteria</taxon>
        <taxon>Pseudomonadati</taxon>
        <taxon>Pseudomonadota</taxon>
        <taxon>Betaproteobacteria</taxon>
        <taxon>Burkholderiales</taxon>
        <taxon>Aquabacterium</taxon>
    </lineage>
</organism>
<proteinExistence type="predicted"/>
<evidence type="ECO:0000313" key="2">
    <source>
        <dbReference type="Proteomes" id="UP000292120"/>
    </source>
</evidence>
<protein>
    <submittedName>
        <fullName evidence="1">Uncharacterized protein</fullName>
    </submittedName>
</protein>
<comment type="caution">
    <text evidence="1">The sequence shown here is derived from an EMBL/GenBank/DDBJ whole genome shotgun (WGS) entry which is preliminary data.</text>
</comment>
<dbReference type="OrthoDB" id="636724at2"/>
<gene>
    <name evidence="1" type="ORF">EYS42_12295</name>
</gene>
<accession>A0A4Q9H1C6</accession>
<dbReference type="EMBL" id="SIXI01000005">
    <property type="protein sequence ID" value="TBO29186.1"/>
    <property type="molecule type" value="Genomic_DNA"/>
</dbReference>
<dbReference type="RefSeq" id="WP_130968482.1">
    <property type="nucleotide sequence ID" value="NZ_SIXI01000005.1"/>
</dbReference>
<dbReference type="Proteomes" id="UP000292120">
    <property type="component" value="Unassembled WGS sequence"/>
</dbReference>